<dbReference type="InterPro" id="IPR036890">
    <property type="entry name" value="HATPase_C_sf"/>
</dbReference>
<gene>
    <name evidence="1" type="ORF">SJ2017_3726</name>
</gene>
<sequence>MHKHEVDALKQLSMQQLTFSPEQPLPQLGVGLAIVRQLLEILKCRINIDSQPGTGSCFHIELLSSSH</sequence>
<evidence type="ECO:0000313" key="2">
    <source>
        <dbReference type="Proteomes" id="UP000191820"/>
    </source>
</evidence>
<dbReference type="EMBL" id="CP020472">
    <property type="protein sequence ID" value="ARD23967.1"/>
    <property type="molecule type" value="Genomic_DNA"/>
</dbReference>
<dbReference type="RefSeq" id="WP_244899728.1">
    <property type="nucleotide sequence ID" value="NZ_CP020472.1"/>
</dbReference>
<dbReference type="SUPFAM" id="SSF55874">
    <property type="entry name" value="ATPase domain of HSP90 chaperone/DNA topoisomerase II/histidine kinase"/>
    <property type="match status" value="1"/>
</dbReference>
<accession>A0ABM6JR42</accession>
<evidence type="ECO:0008006" key="3">
    <source>
        <dbReference type="Google" id="ProtNLM"/>
    </source>
</evidence>
<organism evidence="1 2">
    <name type="scientific">Shewanella japonica</name>
    <dbReference type="NCBI Taxonomy" id="93973"/>
    <lineage>
        <taxon>Bacteria</taxon>
        <taxon>Pseudomonadati</taxon>
        <taxon>Pseudomonadota</taxon>
        <taxon>Gammaproteobacteria</taxon>
        <taxon>Alteromonadales</taxon>
        <taxon>Shewanellaceae</taxon>
        <taxon>Shewanella</taxon>
    </lineage>
</organism>
<dbReference type="Gene3D" id="3.30.565.10">
    <property type="entry name" value="Histidine kinase-like ATPase, C-terminal domain"/>
    <property type="match status" value="1"/>
</dbReference>
<dbReference type="Proteomes" id="UP000191820">
    <property type="component" value="Chromosome"/>
</dbReference>
<proteinExistence type="predicted"/>
<reference evidence="1 2" key="1">
    <citation type="submission" date="2017-03" db="EMBL/GenBank/DDBJ databases">
        <title>Genome sequencing of Shewanella japonica KCTC 22435.</title>
        <authorList>
            <person name="Kim K.M."/>
        </authorList>
    </citation>
    <scope>NUCLEOTIDE SEQUENCE [LARGE SCALE GENOMIC DNA]</scope>
    <source>
        <strain evidence="1 2">KCTC 22435</strain>
    </source>
</reference>
<keyword evidence="2" id="KW-1185">Reference proteome</keyword>
<protein>
    <recommendedName>
        <fullName evidence="3">Histidine kinase</fullName>
    </recommendedName>
</protein>
<name>A0ABM6JR42_9GAMM</name>
<evidence type="ECO:0000313" key="1">
    <source>
        <dbReference type="EMBL" id="ARD23967.1"/>
    </source>
</evidence>